<dbReference type="Proteomes" id="UP000029121">
    <property type="component" value="Unassembled WGS sequence"/>
</dbReference>
<gene>
    <name evidence="1" type="ORF">CARUB_v10021251mg</name>
</gene>
<dbReference type="EMBL" id="KB870806">
    <property type="protein sequence ID" value="EOA35987.1"/>
    <property type="molecule type" value="Genomic_DNA"/>
</dbReference>
<sequence length="72" mass="8558">MYIIILCMLCIFQILCNLYSKVLCFFYLTQRVIKISYFSPLMEHSEQSGMKCVCVYSTIFVPRMVDFFSFPN</sequence>
<protein>
    <submittedName>
        <fullName evidence="1">Uncharacterized protein</fullName>
    </submittedName>
</protein>
<proteinExistence type="predicted"/>
<accession>R0GJD4</accession>
<reference evidence="2" key="1">
    <citation type="journal article" date="2013" name="Nat. Genet.">
        <title>The Capsella rubella genome and the genomic consequences of rapid mating system evolution.</title>
        <authorList>
            <person name="Slotte T."/>
            <person name="Hazzouri K.M."/>
            <person name="Agren J.A."/>
            <person name="Koenig D."/>
            <person name="Maumus F."/>
            <person name="Guo Y.L."/>
            <person name="Steige K."/>
            <person name="Platts A.E."/>
            <person name="Escobar J.S."/>
            <person name="Newman L.K."/>
            <person name="Wang W."/>
            <person name="Mandakova T."/>
            <person name="Vello E."/>
            <person name="Smith L.M."/>
            <person name="Henz S.R."/>
            <person name="Steffen J."/>
            <person name="Takuno S."/>
            <person name="Brandvain Y."/>
            <person name="Coop G."/>
            <person name="Andolfatto P."/>
            <person name="Hu T.T."/>
            <person name="Blanchette M."/>
            <person name="Clark R.M."/>
            <person name="Quesneville H."/>
            <person name="Nordborg M."/>
            <person name="Gaut B.S."/>
            <person name="Lysak M.A."/>
            <person name="Jenkins J."/>
            <person name="Grimwood J."/>
            <person name="Chapman J."/>
            <person name="Prochnik S."/>
            <person name="Shu S."/>
            <person name="Rokhsar D."/>
            <person name="Schmutz J."/>
            <person name="Weigel D."/>
            <person name="Wright S.I."/>
        </authorList>
    </citation>
    <scope>NUCLEOTIDE SEQUENCE [LARGE SCALE GENOMIC DNA]</scope>
    <source>
        <strain evidence="2">cv. Monte Gargano</strain>
    </source>
</reference>
<name>R0GJD4_9BRAS</name>
<dbReference type="AlphaFoldDB" id="R0GJD4"/>
<evidence type="ECO:0000313" key="1">
    <source>
        <dbReference type="EMBL" id="EOA35987.1"/>
    </source>
</evidence>
<evidence type="ECO:0000313" key="2">
    <source>
        <dbReference type="Proteomes" id="UP000029121"/>
    </source>
</evidence>
<keyword evidence="2" id="KW-1185">Reference proteome</keyword>
<organism evidence="1 2">
    <name type="scientific">Capsella rubella</name>
    <dbReference type="NCBI Taxonomy" id="81985"/>
    <lineage>
        <taxon>Eukaryota</taxon>
        <taxon>Viridiplantae</taxon>
        <taxon>Streptophyta</taxon>
        <taxon>Embryophyta</taxon>
        <taxon>Tracheophyta</taxon>
        <taxon>Spermatophyta</taxon>
        <taxon>Magnoliopsida</taxon>
        <taxon>eudicotyledons</taxon>
        <taxon>Gunneridae</taxon>
        <taxon>Pentapetalae</taxon>
        <taxon>rosids</taxon>
        <taxon>malvids</taxon>
        <taxon>Brassicales</taxon>
        <taxon>Brassicaceae</taxon>
        <taxon>Camelineae</taxon>
        <taxon>Capsella</taxon>
    </lineage>
</organism>